<keyword evidence="2" id="KW-1185">Reference proteome</keyword>
<evidence type="ECO:0000313" key="2">
    <source>
        <dbReference type="Proteomes" id="UP001482620"/>
    </source>
</evidence>
<evidence type="ECO:0000313" key="1">
    <source>
        <dbReference type="EMBL" id="MEQ2236515.1"/>
    </source>
</evidence>
<proteinExistence type="predicted"/>
<accession>A0ABV0TUC6</accession>
<dbReference type="Proteomes" id="UP001482620">
    <property type="component" value="Unassembled WGS sequence"/>
</dbReference>
<name>A0ABV0TUC6_9TELE</name>
<dbReference type="EMBL" id="JAHRIQ010047460">
    <property type="protein sequence ID" value="MEQ2236515.1"/>
    <property type="molecule type" value="Genomic_DNA"/>
</dbReference>
<gene>
    <name evidence="1" type="ORF">ILYODFUR_013657</name>
</gene>
<comment type="caution">
    <text evidence="1">The sequence shown here is derived from an EMBL/GenBank/DDBJ whole genome shotgun (WGS) entry which is preliminary data.</text>
</comment>
<reference evidence="1 2" key="1">
    <citation type="submission" date="2021-06" db="EMBL/GenBank/DDBJ databases">
        <authorList>
            <person name="Palmer J.M."/>
        </authorList>
    </citation>
    <scope>NUCLEOTIDE SEQUENCE [LARGE SCALE GENOMIC DNA]</scope>
    <source>
        <strain evidence="2">if_2019</strain>
        <tissue evidence="1">Muscle</tissue>
    </source>
</reference>
<protein>
    <submittedName>
        <fullName evidence="1">Uncharacterized protein</fullName>
    </submittedName>
</protein>
<sequence length="121" mass="13501">MYEVAAEVALGSTPHHHHHHRHHYPLTVLLPQLCPQSSSHVVVVPAFWEAESHTVEDDCGVISLISLYPSRVGMSSLTRSMTVWTISSQWFLSVLGPPRGVMFRIKTRSAGFNTELLTLLS</sequence>
<organism evidence="1 2">
    <name type="scientific">Ilyodon furcidens</name>
    <name type="common">goldbreast splitfin</name>
    <dbReference type="NCBI Taxonomy" id="33524"/>
    <lineage>
        <taxon>Eukaryota</taxon>
        <taxon>Metazoa</taxon>
        <taxon>Chordata</taxon>
        <taxon>Craniata</taxon>
        <taxon>Vertebrata</taxon>
        <taxon>Euteleostomi</taxon>
        <taxon>Actinopterygii</taxon>
        <taxon>Neopterygii</taxon>
        <taxon>Teleostei</taxon>
        <taxon>Neoteleostei</taxon>
        <taxon>Acanthomorphata</taxon>
        <taxon>Ovalentaria</taxon>
        <taxon>Atherinomorphae</taxon>
        <taxon>Cyprinodontiformes</taxon>
        <taxon>Goodeidae</taxon>
        <taxon>Ilyodon</taxon>
    </lineage>
</organism>